<sequence>MDEETPTDKPAEKEKKKKPPPVMESAKVEAAATLGHQRSQLNLGLRLEGGRGVPKDDAKAAEWYAKSAEQGDHLAQYNLALMYNAGRGVSKDPAKAAELLMHNMLPSAQFCLAGMYRRGVDGTLEPDDSRAVELYRNAAEQGHVRALCNLGFLYQNGKGAPKDEAGAADCYAKAAAQGHVKAKSNLGFMYLHGLGVDREEGKAADLFEQAAAEGDRRSMFFLGLMHDFGRGKNQNYPKAIEYYEKAEELGHERAKEFKADLTRKDDLETAMQECPPEPPEKIEEAKADLLEWKEKHEEKNPFL</sequence>
<dbReference type="PANTHER" id="PTHR45011:SF1">
    <property type="entry name" value="DAP3-BINDING CELL DEATH ENHANCER 1"/>
    <property type="match status" value="1"/>
</dbReference>
<feature type="compositionally biased region" description="Basic and acidic residues" evidence="1">
    <location>
        <begin position="278"/>
        <end position="303"/>
    </location>
</feature>
<proteinExistence type="predicted"/>
<reference evidence="2" key="1">
    <citation type="submission" date="2021-01" db="EMBL/GenBank/DDBJ databases">
        <authorList>
            <person name="Corre E."/>
            <person name="Pelletier E."/>
            <person name="Niang G."/>
            <person name="Scheremetjew M."/>
            <person name="Finn R."/>
            <person name="Kale V."/>
            <person name="Holt S."/>
            <person name="Cochrane G."/>
            <person name="Meng A."/>
            <person name="Brown T."/>
            <person name="Cohen L."/>
        </authorList>
    </citation>
    <scope>NUCLEOTIDE SEQUENCE</scope>
    <source>
        <strain evidence="2">CCMP1381</strain>
    </source>
</reference>
<organism evidence="2">
    <name type="scientific">Octactis speculum</name>
    <dbReference type="NCBI Taxonomy" id="3111310"/>
    <lineage>
        <taxon>Eukaryota</taxon>
        <taxon>Sar</taxon>
        <taxon>Stramenopiles</taxon>
        <taxon>Ochrophyta</taxon>
        <taxon>Dictyochophyceae</taxon>
        <taxon>Dictyochales</taxon>
        <taxon>Dictyochaceae</taxon>
        <taxon>Octactis</taxon>
    </lineage>
</organism>
<gene>
    <name evidence="2" type="ORF">DSPE1174_LOCUS946</name>
</gene>
<feature type="region of interest" description="Disordered" evidence="1">
    <location>
        <begin position="269"/>
        <end position="303"/>
    </location>
</feature>
<evidence type="ECO:0000313" key="2">
    <source>
        <dbReference type="EMBL" id="CAD9370801.1"/>
    </source>
</evidence>
<evidence type="ECO:0000256" key="1">
    <source>
        <dbReference type="SAM" id="MobiDB-lite"/>
    </source>
</evidence>
<dbReference type="Gene3D" id="1.25.40.10">
    <property type="entry name" value="Tetratricopeptide repeat domain"/>
    <property type="match status" value="2"/>
</dbReference>
<name>A0A7S2AKM9_9STRA</name>
<feature type="region of interest" description="Disordered" evidence="1">
    <location>
        <begin position="1"/>
        <end position="27"/>
    </location>
</feature>
<dbReference type="Pfam" id="PF08238">
    <property type="entry name" value="Sel1"/>
    <property type="match status" value="6"/>
</dbReference>
<dbReference type="InterPro" id="IPR006597">
    <property type="entry name" value="Sel1-like"/>
</dbReference>
<feature type="compositionally biased region" description="Basic and acidic residues" evidence="1">
    <location>
        <begin position="1"/>
        <end position="14"/>
    </location>
</feature>
<protein>
    <submittedName>
        <fullName evidence="2">Uncharacterized protein</fullName>
    </submittedName>
</protein>
<dbReference type="SMART" id="SM00671">
    <property type="entry name" value="SEL1"/>
    <property type="match status" value="6"/>
</dbReference>
<dbReference type="SUPFAM" id="SSF81901">
    <property type="entry name" value="HCP-like"/>
    <property type="match status" value="1"/>
</dbReference>
<accession>A0A7S2AKM9</accession>
<dbReference type="PANTHER" id="PTHR45011">
    <property type="entry name" value="DAP3-BINDING CELL DEATH ENHANCER 1"/>
    <property type="match status" value="1"/>
</dbReference>
<dbReference type="AlphaFoldDB" id="A0A7S2AKM9"/>
<dbReference type="InterPro" id="IPR052748">
    <property type="entry name" value="ISR_Activator"/>
</dbReference>
<dbReference type="InterPro" id="IPR011990">
    <property type="entry name" value="TPR-like_helical_dom_sf"/>
</dbReference>
<dbReference type="EMBL" id="HBGS01001788">
    <property type="protein sequence ID" value="CAD9370801.1"/>
    <property type="molecule type" value="Transcribed_RNA"/>
</dbReference>